<gene>
    <name evidence="1" type="ORF">BEP19_01935</name>
</gene>
<dbReference type="OrthoDB" id="9775607at2"/>
<dbReference type="GO" id="GO:0005829">
    <property type="term" value="C:cytosol"/>
    <property type="evidence" value="ECO:0007669"/>
    <property type="project" value="TreeGrafter"/>
</dbReference>
<dbReference type="InterPro" id="IPR050378">
    <property type="entry name" value="Metallo-dep_Hydrolases_sf"/>
</dbReference>
<dbReference type="PANTHER" id="PTHR11647">
    <property type="entry name" value="HYDRANTOINASE/DIHYDROPYRIMIDINASE FAMILY MEMBER"/>
    <property type="match status" value="1"/>
</dbReference>
<dbReference type="RefSeq" id="WP_120188400.1">
    <property type="nucleotide sequence ID" value="NZ_MCHY01000006.1"/>
</dbReference>
<dbReference type="Proteomes" id="UP000284219">
    <property type="component" value="Unassembled WGS sequence"/>
</dbReference>
<protein>
    <submittedName>
        <fullName evidence="1">Uncharacterized protein</fullName>
    </submittedName>
</protein>
<dbReference type="AlphaFoldDB" id="A0A419SN45"/>
<dbReference type="EMBL" id="MCHY01000006">
    <property type="protein sequence ID" value="RKD25726.1"/>
    <property type="molecule type" value="Genomic_DNA"/>
</dbReference>
<keyword evidence="2" id="KW-1185">Reference proteome</keyword>
<comment type="caution">
    <text evidence="1">The sequence shown here is derived from an EMBL/GenBank/DDBJ whole genome shotgun (WGS) entry which is preliminary data.</text>
</comment>
<sequence>MRTIIQGGTLVYGGGLKQEDMLIVDGKIEAIKQRIRLSGAERIIDARSYYALPGFISSQHQAGADPHDGHGVTAYVRSLESAERAPVALFPYDYVFQATLTEPLSIPLLEELQRKQVKVVTLPSTMVNAIDWQRWKCRLRRYGMVLEVDKADDPLPQLSEVPLIVPFSGHRRPPRSRDVYKVSGGPQLTAWEKIVSKRDPLVFGGYWLDTQEYRLPRLISECEARSFLIRLVKTRASIPAKLFGIYPQKGSLRVGADADFLLVAKRHLVSGQGTLFKPDQTWISGKPVAEQGLQPRAGRLLTRHRTYAFSY</sequence>
<organism evidence="1 2">
    <name type="scientific">Ammoniphilus oxalaticus</name>
    <dbReference type="NCBI Taxonomy" id="66863"/>
    <lineage>
        <taxon>Bacteria</taxon>
        <taxon>Bacillati</taxon>
        <taxon>Bacillota</taxon>
        <taxon>Bacilli</taxon>
        <taxon>Bacillales</taxon>
        <taxon>Paenibacillaceae</taxon>
        <taxon>Aneurinibacillus group</taxon>
        <taxon>Ammoniphilus</taxon>
    </lineage>
</organism>
<accession>A0A419SN45</accession>
<evidence type="ECO:0000313" key="1">
    <source>
        <dbReference type="EMBL" id="RKD25726.1"/>
    </source>
</evidence>
<dbReference type="InterPro" id="IPR011059">
    <property type="entry name" value="Metal-dep_hydrolase_composite"/>
</dbReference>
<dbReference type="GO" id="GO:0016812">
    <property type="term" value="F:hydrolase activity, acting on carbon-nitrogen (but not peptide) bonds, in cyclic amides"/>
    <property type="evidence" value="ECO:0007669"/>
    <property type="project" value="TreeGrafter"/>
</dbReference>
<proteinExistence type="predicted"/>
<dbReference type="SUPFAM" id="SSF51338">
    <property type="entry name" value="Composite domain of metallo-dependent hydrolases"/>
    <property type="match status" value="1"/>
</dbReference>
<name>A0A419SN45_9BACL</name>
<dbReference type="Gene3D" id="3.20.20.140">
    <property type="entry name" value="Metal-dependent hydrolases"/>
    <property type="match status" value="1"/>
</dbReference>
<evidence type="ECO:0000313" key="2">
    <source>
        <dbReference type="Proteomes" id="UP000284219"/>
    </source>
</evidence>
<dbReference type="Gene3D" id="2.30.40.10">
    <property type="entry name" value="Urease, subunit C, domain 1"/>
    <property type="match status" value="1"/>
</dbReference>
<dbReference type="PANTHER" id="PTHR11647:SF1">
    <property type="entry name" value="COLLAPSIN RESPONSE MEDIATOR PROTEIN"/>
    <property type="match status" value="1"/>
</dbReference>
<reference evidence="1 2" key="1">
    <citation type="submission" date="2016-08" db="EMBL/GenBank/DDBJ databases">
        <title>Novel Firmicute Genomes.</title>
        <authorList>
            <person name="Poppleton D.I."/>
            <person name="Gribaldo S."/>
        </authorList>
    </citation>
    <scope>NUCLEOTIDE SEQUENCE [LARGE SCALE GENOMIC DNA]</scope>
    <source>
        <strain evidence="1 2">RAOx-1</strain>
    </source>
</reference>